<dbReference type="Proteomes" id="UP001218188">
    <property type="component" value="Unassembled WGS sequence"/>
</dbReference>
<comment type="caution">
    <text evidence="2">The sequence shown here is derived from an EMBL/GenBank/DDBJ whole genome shotgun (WGS) entry which is preliminary data.</text>
</comment>
<keyword evidence="3" id="KW-1185">Reference proteome</keyword>
<feature type="region of interest" description="Disordered" evidence="1">
    <location>
        <begin position="1"/>
        <end position="26"/>
    </location>
</feature>
<evidence type="ECO:0000313" key="3">
    <source>
        <dbReference type="Proteomes" id="UP001218188"/>
    </source>
</evidence>
<name>A0AAD6SM53_9AGAR</name>
<feature type="region of interest" description="Disordered" evidence="1">
    <location>
        <begin position="41"/>
        <end position="97"/>
    </location>
</feature>
<dbReference type="AlphaFoldDB" id="A0AAD6SM53"/>
<proteinExistence type="predicted"/>
<evidence type="ECO:0000256" key="1">
    <source>
        <dbReference type="SAM" id="MobiDB-lite"/>
    </source>
</evidence>
<gene>
    <name evidence="2" type="ORF">C8F04DRAFT_1264017</name>
</gene>
<sequence length="97" mass="10236">MANAGKPSPPSARRRTRSGAAYSPWSNAVALSVPHIRLSELLQRRDEGPDSDTESLDDSDDSDDCAPSAAQPAAASTPPPPPPPPPRPVTFIRVALR</sequence>
<feature type="compositionally biased region" description="Low complexity" evidence="1">
    <location>
        <begin position="65"/>
        <end position="76"/>
    </location>
</feature>
<organism evidence="2 3">
    <name type="scientific">Mycena alexandri</name>
    <dbReference type="NCBI Taxonomy" id="1745969"/>
    <lineage>
        <taxon>Eukaryota</taxon>
        <taxon>Fungi</taxon>
        <taxon>Dikarya</taxon>
        <taxon>Basidiomycota</taxon>
        <taxon>Agaricomycotina</taxon>
        <taxon>Agaricomycetes</taxon>
        <taxon>Agaricomycetidae</taxon>
        <taxon>Agaricales</taxon>
        <taxon>Marasmiineae</taxon>
        <taxon>Mycenaceae</taxon>
        <taxon>Mycena</taxon>
    </lineage>
</organism>
<feature type="compositionally biased region" description="Acidic residues" evidence="1">
    <location>
        <begin position="49"/>
        <end position="64"/>
    </location>
</feature>
<feature type="compositionally biased region" description="Pro residues" evidence="1">
    <location>
        <begin position="77"/>
        <end position="88"/>
    </location>
</feature>
<accession>A0AAD6SM53</accession>
<protein>
    <submittedName>
        <fullName evidence="2">Uncharacterized protein</fullName>
    </submittedName>
</protein>
<reference evidence="2" key="1">
    <citation type="submission" date="2023-03" db="EMBL/GenBank/DDBJ databases">
        <title>Massive genome expansion in bonnet fungi (Mycena s.s.) driven by repeated elements and novel gene families across ecological guilds.</title>
        <authorList>
            <consortium name="Lawrence Berkeley National Laboratory"/>
            <person name="Harder C.B."/>
            <person name="Miyauchi S."/>
            <person name="Viragh M."/>
            <person name="Kuo A."/>
            <person name="Thoen E."/>
            <person name="Andreopoulos B."/>
            <person name="Lu D."/>
            <person name="Skrede I."/>
            <person name="Drula E."/>
            <person name="Henrissat B."/>
            <person name="Morin E."/>
            <person name="Kohler A."/>
            <person name="Barry K."/>
            <person name="LaButti K."/>
            <person name="Morin E."/>
            <person name="Salamov A."/>
            <person name="Lipzen A."/>
            <person name="Mereny Z."/>
            <person name="Hegedus B."/>
            <person name="Baldrian P."/>
            <person name="Stursova M."/>
            <person name="Weitz H."/>
            <person name="Taylor A."/>
            <person name="Grigoriev I.V."/>
            <person name="Nagy L.G."/>
            <person name="Martin F."/>
            <person name="Kauserud H."/>
        </authorList>
    </citation>
    <scope>NUCLEOTIDE SEQUENCE</scope>
    <source>
        <strain evidence="2">CBHHK200</strain>
    </source>
</reference>
<dbReference type="EMBL" id="JARJCM010000092">
    <property type="protein sequence ID" value="KAJ7030253.1"/>
    <property type="molecule type" value="Genomic_DNA"/>
</dbReference>
<evidence type="ECO:0000313" key="2">
    <source>
        <dbReference type="EMBL" id="KAJ7030253.1"/>
    </source>
</evidence>